<feature type="transmembrane region" description="Helical" evidence="1">
    <location>
        <begin position="12"/>
        <end position="30"/>
    </location>
</feature>
<protein>
    <submittedName>
        <fullName evidence="2">Uncharacterized protein</fullName>
    </submittedName>
</protein>
<name>A0A557STK1_9ARCH</name>
<dbReference type="Proteomes" id="UP000315289">
    <property type="component" value="Unassembled WGS sequence"/>
</dbReference>
<dbReference type="AlphaFoldDB" id="A0A557STK1"/>
<evidence type="ECO:0000313" key="3">
    <source>
        <dbReference type="Proteomes" id="UP000315289"/>
    </source>
</evidence>
<sequence length="54" mass="5760">MIMVLHLTNRRKGEILMAIAGIGMAIGAISISVPQLAYAGLCITGLGIVSMFWR</sequence>
<reference evidence="2 3" key="1">
    <citation type="journal article" date="2019" name="Front. Microbiol.">
        <title>Ammonia Oxidation by the Arctic Terrestrial Thaumarchaeote Candidatus Nitrosocosmicus arcticus Is Stimulated by Increasing Temperatures.</title>
        <authorList>
            <person name="Alves R.J.E."/>
            <person name="Kerou M."/>
            <person name="Zappe A."/>
            <person name="Bittner R."/>
            <person name="Abby S.S."/>
            <person name="Schmidt H.A."/>
            <person name="Pfeifer K."/>
            <person name="Schleper C."/>
        </authorList>
    </citation>
    <scope>NUCLEOTIDE SEQUENCE [LARGE SCALE GENOMIC DNA]</scope>
    <source>
        <strain evidence="2 3">Kfb</strain>
    </source>
</reference>
<evidence type="ECO:0000256" key="1">
    <source>
        <dbReference type="SAM" id="Phobius"/>
    </source>
</evidence>
<feature type="transmembrane region" description="Helical" evidence="1">
    <location>
        <begin position="36"/>
        <end position="53"/>
    </location>
</feature>
<evidence type="ECO:0000313" key="2">
    <source>
        <dbReference type="EMBL" id="TVP39930.1"/>
    </source>
</evidence>
<gene>
    <name evidence="2" type="ORF">NARC_110142</name>
</gene>
<accession>A0A557STK1</accession>
<keyword evidence="1" id="KW-1133">Transmembrane helix</keyword>
<keyword evidence="3" id="KW-1185">Reference proteome</keyword>
<comment type="caution">
    <text evidence="2">The sequence shown here is derived from an EMBL/GenBank/DDBJ whole genome shotgun (WGS) entry which is preliminary data.</text>
</comment>
<organism evidence="2 3">
    <name type="scientific">Candidatus Nitrosocosmicus arcticus</name>
    <dbReference type="NCBI Taxonomy" id="2035267"/>
    <lineage>
        <taxon>Archaea</taxon>
        <taxon>Nitrososphaerota</taxon>
        <taxon>Nitrososphaeria</taxon>
        <taxon>Nitrososphaerales</taxon>
        <taxon>Nitrososphaeraceae</taxon>
        <taxon>Candidatus Nitrosocosmicus</taxon>
    </lineage>
</organism>
<keyword evidence="1" id="KW-0472">Membrane</keyword>
<keyword evidence="1" id="KW-0812">Transmembrane</keyword>
<dbReference type="EMBL" id="VOAH01000011">
    <property type="protein sequence ID" value="TVP39930.1"/>
    <property type="molecule type" value="Genomic_DNA"/>
</dbReference>
<proteinExistence type="predicted"/>